<feature type="region of interest" description="Disordered" evidence="1">
    <location>
        <begin position="52"/>
        <end position="76"/>
    </location>
</feature>
<dbReference type="Proteomes" id="UP001164929">
    <property type="component" value="Chromosome 12"/>
</dbReference>
<evidence type="ECO:0000313" key="2">
    <source>
        <dbReference type="EMBL" id="KAJ6976456.1"/>
    </source>
</evidence>
<proteinExistence type="predicted"/>
<comment type="caution">
    <text evidence="2">The sequence shown here is derived from an EMBL/GenBank/DDBJ whole genome shotgun (WGS) entry which is preliminary data.</text>
</comment>
<protein>
    <submittedName>
        <fullName evidence="2">Uncharacterized protein</fullName>
    </submittedName>
</protein>
<dbReference type="EMBL" id="JAQIZT010000012">
    <property type="protein sequence ID" value="KAJ6976456.1"/>
    <property type="molecule type" value="Genomic_DNA"/>
</dbReference>
<name>A0AAD6M0D7_9ROSI</name>
<accession>A0AAD6M0D7</accession>
<keyword evidence="3" id="KW-1185">Reference proteome</keyword>
<evidence type="ECO:0000256" key="1">
    <source>
        <dbReference type="SAM" id="MobiDB-lite"/>
    </source>
</evidence>
<reference evidence="2" key="1">
    <citation type="journal article" date="2023" name="Mol. Ecol. Resour.">
        <title>Chromosome-level genome assembly of a triploid poplar Populus alba 'Berolinensis'.</title>
        <authorList>
            <person name="Chen S."/>
            <person name="Yu Y."/>
            <person name="Wang X."/>
            <person name="Wang S."/>
            <person name="Zhang T."/>
            <person name="Zhou Y."/>
            <person name="He R."/>
            <person name="Meng N."/>
            <person name="Wang Y."/>
            <person name="Liu W."/>
            <person name="Liu Z."/>
            <person name="Liu J."/>
            <person name="Guo Q."/>
            <person name="Huang H."/>
            <person name="Sederoff R.R."/>
            <person name="Wang G."/>
            <person name="Qu G."/>
            <person name="Chen S."/>
        </authorList>
    </citation>
    <scope>NUCLEOTIDE SEQUENCE</scope>
    <source>
        <strain evidence="2">SC-2020</strain>
    </source>
</reference>
<sequence>MLDQKHGQTADTIKMRQVVRSKNMKLKKHTNKNANAAQVLEDLKSKNYNNLQEEEGVKGQGEMNRRRPLALRAAQK</sequence>
<evidence type="ECO:0000313" key="3">
    <source>
        <dbReference type="Proteomes" id="UP001164929"/>
    </source>
</evidence>
<organism evidence="2 3">
    <name type="scientific">Populus alba x Populus x berolinensis</name>
    <dbReference type="NCBI Taxonomy" id="444605"/>
    <lineage>
        <taxon>Eukaryota</taxon>
        <taxon>Viridiplantae</taxon>
        <taxon>Streptophyta</taxon>
        <taxon>Embryophyta</taxon>
        <taxon>Tracheophyta</taxon>
        <taxon>Spermatophyta</taxon>
        <taxon>Magnoliopsida</taxon>
        <taxon>eudicotyledons</taxon>
        <taxon>Gunneridae</taxon>
        <taxon>Pentapetalae</taxon>
        <taxon>rosids</taxon>
        <taxon>fabids</taxon>
        <taxon>Malpighiales</taxon>
        <taxon>Salicaceae</taxon>
        <taxon>Saliceae</taxon>
        <taxon>Populus</taxon>
    </lineage>
</organism>
<dbReference type="AlphaFoldDB" id="A0AAD6M0D7"/>
<gene>
    <name evidence="2" type="ORF">NC653_028553</name>
</gene>